<dbReference type="EMBL" id="JABWDY010018583">
    <property type="protein sequence ID" value="KAF5194539.1"/>
    <property type="molecule type" value="Genomic_DNA"/>
</dbReference>
<dbReference type="OrthoDB" id="2095648at2759"/>
<dbReference type="PANTHER" id="PTHR38926">
    <property type="entry name" value="F-BOX DOMAIN CONTAINING PROTEIN, EXPRESSED"/>
    <property type="match status" value="1"/>
</dbReference>
<sequence length="190" mass="21957">MGVMNRFYVLEDNDNCLYQLTELHNNIIKKNAEAKAEKKRNWGDMPEDILIIIFMKLGAIGILFRAQSVCSAWRKLSKHPRFFRSINLCKNQWDFLFQSLGRNLLHYSELQRSIQVRKIVQEAIHRSCGQLDELALLDGCHDLEYLDLGQCVDANIGTVFMNLRVSSSIELKKPSTWRSSAILDFFKGST</sequence>
<proteinExistence type="predicted"/>
<feature type="domain" description="F-box" evidence="2">
    <location>
        <begin position="39"/>
        <end position="86"/>
    </location>
</feature>
<dbReference type="Gene3D" id="3.80.10.10">
    <property type="entry name" value="Ribonuclease Inhibitor"/>
    <property type="match status" value="1"/>
</dbReference>
<feature type="domain" description="Myb-like" evidence="1">
    <location>
        <begin position="34"/>
        <end position="97"/>
    </location>
</feature>
<dbReference type="PROSITE" id="PS50181">
    <property type="entry name" value="FBOX"/>
    <property type="match status" value="1"/>
</dbReference>
<dbReference type="AlphaFoldDB" id="A0A7J6WB17"/>
<evidence type="ECO:0000259" key="1">
    <source>
        <dbReference type="PROSITE" id="PS50090"/>
    </source>
</evidence>
<evidence type="ECO:0000313" key="4">
    <source>
        <dbReference type="Proteomes" id="UP000554482"/>
    </source>
</evidence>
<dbReference type="CDD" id="cd22164">
    <property type="entry name" value="F-box_AtSKIP19-like"/>
    <property type="match status" value="1"/>
</dbReference>
<dbReference type="Proteomes" id="UP000554482">
    <property type="component" value="Unassembled WGS sequence"/>
</dbReference>
<dbReference type="SUPFAM" id="SSF81383">
    <property type="entry name" value="F-box domain"/>
    <property type="match status" value="1"/>
</dbReference>
<evidence type="ECO:0000313" key="3">
    <source>
        <dbReference type="EMBL" id="KAF5194539.1"/>
    </source>
</evidence>
<evidence type="ECO:0008006" key="5">
    <source>
        <dbReference type="Google" id="ProtNLM"/>
    </source>
</evidence>
<accession>A0A7J6WB17</accession>
<dbReference type="Pfam" id="PF12937">
    <property type="entry name" value="F-box-like"/>
    <property type="match status" value="1"/>
</dbReference>
<dbReference type="InterPro" id="IPR001810">
    <property type="entry name" value="F-box_dom"/>
</dbReference>
<dbReference type="PANTHER" id="PTHR38926:SF2">
    <property type="entry name" value="F-BOX_LRR-REPEAT PROTEIN 21-RELATED"/>
    <property type="match status" value="1"/>
</dbReference>
<name>A0A7J6WB17_THATH</name>
<comment type="caution">
    <text evidence="3">The sequence shown here is derived from an EMBL/GenBank/DDBJ whole genome shotgun (WGS) entry which is preliminary data.</text>
</comment>
<dbReference type="PROSITE" id="PS50090">
    <property type="entry name" value="MYB_LIKE"/>
    <property type="match status" value="1"/>
</dbReference>
<gene>
    <name evidence="3" type="ORF">FRX31_015869</name>
</gene>
<dbReference type="InterPro" id="IPR032675">
    <property type="entry name" value="LRR_dom_sf"/>
</dbReference>
<reference evidence="3 4" key="1">
    <citation type="submission" date="2020-06" db="EMBL/GenBank/DDBJ databases">
        <title>Transcriptomic and genomic resources for Thalictrum thalictroides and T. hernandezii: Facilitating candidate gene discovery in an emerging model plant lineage.</title>
        <authorList>
            <person name="Arias T."/>
            <person name="Riano-Pachon D.M."/>
            <person name="Di Stilio V.S."/>
        </authorList>
    </citation>
    <scope>NUCLEOTIDE SEQUENCE [LARGE SCALE GENOMIC DNA]</scope>
    <source>
        <strain evidence="4">cv. WT478/WT964</strain>
        <tissue evidence="3">Leaves</tissue>
    </source>
</reference>
<protein>
    <recommendedName>
        <fullName evidence="5">F-box domain-containing protein</fullName>
    </recommendedName>
</protein>
<keyword evidence="4" id="KW-1185">Reference proteome</keyword>
<organism evidence="3 4">
    <name type="scientific">Thalictrum thalictroides</name>
    <name type="common">Rue-anemone</name>
    <name type="synonym">Anemone thalictroides</name>
    <dbReference type="NCBI Taxonomy" id="46969"/>
    <lineage>
        <taxon>Eukaryota</taxon>
        <taxon>Viridiplantae</taxon>
        <taxon>Streptophyta</taxon>
        <taxon>Embryophyta</taxon>
        <taxon>Tracheophyta</taxon>
        <taxon>Spermatophyta</taxon>
        <taxon>Magnoliopsida</taxon>
        <taxon>Ranunculales</taxon>
        <taxon>Ranunculaceae</taxon>
        <taxon>Thalictroideae</taxon>
        <taxon>Thalictrum</taxon>
    </lineage>
</organism>
<dbReference type="InterPro" id="IPR001005">
    <property type="entry name" value="SANT/Myb"/>
</dbReference>
<dbReference type="InterPro" id="IPR036047">
    <property type="entry name" value="F-box-like_dom_sf"/>
</dbReference>
<evidence type="ECO:0000259" key="2">
    <source>
        <dbReference type="PROSITE" id="PS50181"/>
    </source>
</evidence>